<dbReference type="Proteomes" id="UP000814140">
    <property type="component" value="Unassembled WGS sequence"/>
</dbReference>
<reference evidence="1" key="1">
    <citation type="submission" date="2021-03" db="EMBL/GenBank/DDBJ databases">
        <authorList>
            <consortium name="DOE Joint Genome Institute"/>
            <person name="Ahrendt S."/>
            <person name="Looney B.P."/>
            <person name="Miyauchi S."/>
            <person name="Morin E."/>
            <person name="Drula E."/>
            <person name="Courty P.E."/>
            <person name="Chicoki N."/>
            <person name="Fauchery L."/>
            <person name="Kohler A."/>
            <person name="Kuo A."/>
            <person name="Labutti K."/>
            <person name="Pangilinan J."/>
            <person name="Lipzen A."/>
            <person name="Riley R."/>
            <person name="Andreopoulos W."/>
            <person name="He G."/>
            <person name="Johnson J."/>
            <person name="Barry K.W."/>
            <person name="Grigoriev I.V."/>
            <person name="Nagy L."/>
            <person name="Hibbett D."/>
            <person name="Henrissat B."/>
            <person name="Matheny P.B."/>
            <person name="Labbe J."/>
            <person name="Martin F."/>
        </authorList>
    </citation>
    <scope>NUCLEOTIDE SEQUENCE</scope>
    <source>
        <strain evidence="1">HHB10654</strain>
    </source>
</reference>
<organism evidence="1 2">
    <name type="scientific">Artomyces pyxidatus</name>
    <dbReference type="NCBI Taxonomy" id="48021"/>
    <lineage>
        <taxon>Eukaryota</taxon>
        <taxon>Fungi</taxon>
        <taxon>Dikarya</taxon>
        <taxon>Basidiomycota</taxon>
        <taxon>Agaricomycotina</taxon>
        <taxon>Agaricomycetes</taxon>
        <taxon>Russulales</taxon>
        <taxon>Auriscalpiaceae</taxon>
        <taxon>Artomyces</taxon>
    </lineage>
</organism>
<protein>
    <submittedName>
        <fullName evidence="1">Uncharacterized protein</fullName>
    </submittedName>
</protein>
<comment type="caution">
    <text evidence="1">The sequence shown here is derived from an EMBL/GenBank/DDBJ whole genome shotgun (WGS) entry which is preliminary data.</text>
</comment>
<reference evidence="1" key="2">
    <citation type="journal article" date="2022" name="New Phytol.">
        <title>Evolutionary transition to the ectomycorrhizal habit in the genomes of a hyperdiverse lineage of mushroom-forming fungi.</title>
        <authorList>
            <person name="Looney B."/>
            <person name="Miyauchi S."/>
            <person name="Morin E."/>
            <person name="Drula E."/>
            <person name="Courty P.E."/>
            <person name="Kohler A."/>
            <person name="Kuo A."/>
            <person name="LaButti K."/>
            <person name="Pangilinan J."/>
            <person name="Lipzen A."/>
            <person name="Riley R."/>
            <person name="Andreopoulos W."/>
            <person name="He G."/>
            <person name="Johnson J."/>
            <person name="Nolan M."/>
            <person name="Tritt A."/>
            <person name="Barry K.W."/>
            <person name="Grigoriev I.V."/>
            <person name="Nagy L.G."/>
            <person name="Hibbett D."/>
            <person name="Henrissat B."/>
            <person name="Matheny P.B."/>
            <person name="Labbe J."/>
            <person name="Martin F.M."/>
        </authorList>
    </citation>
    <scope>NUCLEOTIDE SEQUENCE</scope>
    <source>
        <strain evidence="1">HHB10654</strain>
    </source>
</reference>
<keyword evidence="2" id="KW-1185">Reference proteome</keyword>
<sequence>MTLSFVDNSQYRQDMHPQLPPPDMHLPAHHMSATSAHSAPANIVFNTNPPVRLPSPGEMDFDLSPLTSPWIEAYKPDPPRQGSSNKRTASPNDDEQARYTRQRPSPAILPTQGSKRSTRGTKSASSTPLMRSTRSGSRKNGTAGDAPADTPSPVDLSMPPPAPPMSQDFNASSSTASNSATPTQSMTPVTPASIMNLGRLGINSNLAPPSQLQKADGKGKGTSRRESNAGSKKHIGTSLVSPSLKPILPAGNVLGPNALASSSMPSPLLRKTSHKAAEQKRRDSLKTTFDDLRMLLPPIPLPSEDGFPDEPILPGAMPPRGPPRGNVEGPNRGISKLQLLRCGNDYIRLLKGKIERRDSEMSTLRREIVRLRSLIGEDVWREGAEDIDLDRDMDLGEVGPWRRSASAYDGDEGDEDGGE</sequence>
<evidence type="ECO:0000313" key="2">
    <source>
        <dbReference type="Proteomes" id="UP000814140"/>
    </source>
</evidence>
<proteinExistence type="predicted"/>
<name>A0ACB8T8D9_9AGAM</name>
<accession>A0ACB8T8D9</accession>
<evidence type="ECO:0000313" key="1">
    <source>
        <dbReference type="EMBL" id="KAI0064406.1"/>
    </source>
</evidence>
<gene>
    <name evidence="1" type="ORF">BV25DRAFT_1882485</name>
</gene>
<dbReference type="EMBL" id="MU277199">
    <property type="protein sequence ID" value="KAI0064406.1"/>
    <property type="molecule type" value="Genomic_DNA"/>
</dbReference>